<reference evidence="2 3" key="1">
    <citation type="submission" date="2024-03" db="EMBL/GenBank/DDBJ databases">
        <title>A high-quality draft genome sequence of Diaporthe vaccinii, a causative agent of upright dieback and viscid rot disease in cranberry plants.</title>
        <authorList>
            <person name="Sarrasin M."/>
            <person name="Lang B.F."/>
            <person name="Burger G."/>
        </authorList>
    </citation>
    <scope>NUCLEOTIDE SEQUENCE [LARGE SCALE GENOMIC DNA]</scope>
    <source>
        <strain evidence="2 3">IS7</strain>
    </source>
</reference>
<feature type="region of interest" description="Disordered" evidence="1">
    <location>
        <begin position="417"/>
        <end position="458"/>
    </location>
</feature>
<evidence type="ECO:0000256" key="1">
    <source>
        <dbReference type="SAM" id="MobiDB-lite"/>
    </source>
</evidence>
<organism evidence="2 3">
    <name type="scientific">Diaporthe vaccinii</name>
    <dbReference type="NCBI Taxonomy" id="105482"/>
    <lineage>
        <taxon>Eukaryota</taxon>
        <taxon>Fungi</taxon>
        <taxon>Dikarya</taxon>
        <taxon>Ascomycota</taxon>
        <taxon>Pezizomycotina</taxon>
        <taxon>Sordariomycetes</taxon>
        <taxon>Sordariomycetidae</taxon>
        <taxon>Diaporthales</taxon>
        <taxon>Diaporthaceae</taxon>
        <taxon>Diaporthe</taxon>
        <taxon>Diaporthe eres species complex</taxon>
    </lineage>
</organism>
<proteinExistence type="predicted"/>
<name>A0ABR4E3B5_9PEZI</name>
<gene>
    <name evidence="2" type="ORF">FJTKL_00365</name>
</gene>
<protein>
    <submittedName>
        <fullName evidence="2">Uncharacterized protein</fullName>
    </submittedName>
</protein>
<comment type="caution">
    <text evidence="2">The sequence shown here is derived from an EMBL/GenBank/DDBJ whole genome shotgun (WGS) entry which is preliminary data.</text>
</comment>
<dbReference type="Proteomes" id="UP001600888">
    <property type="component" value="Unassembled WGS sequence"/>
</dbReference>
<sequence>MVTAGQLSVPGGNATRCYDGISVNSIRASTHGPQLSHAMPSLFYIEPASLRALLQISQNLLTLCPGGSEVANHVERTLRQVVTLTSEDGLEGGDGVLQVDELALDTSEDLGDGEGLRQETLDLTGTLDGELVGLGKFVHTQNGNDILQRLVLLEDLLHPGGGVVVVLADDTGVQHTGLGVERVDSGVDTQLRDTTRQHSGGVQVSEGGGGGGISQIVSRHVDGLDGGDGTLLGGGDTLLHTTHVDGEGGLVTDGRGDTTKQGRHLRTGLGEAENVVDEEKHLLGNGETSQGNTGTGSWGLVHLTEDQCDLGLALKLDDGGLLHFVVQIVALTGTLADTGEDRVTTVGLGDVVDQLLDEDGLADTSTTKQTNLTTTSIGGEQIDDLDTGDQNLSSGGLLGELGRVGVDGQELVGLDGSTLVDGVTSDVHDTSQGSRADGNGDGSAGVGGLGTADETLGT</sequence>
<evidence type="ECO:0000313" key="3">
    <source>
        <dbReference type="Proteomes" id="UP001600888"/>
    </source>
</evidence>
<evidence type="ECO:0000313" key="2">
    <source>
        <dbReference type="EMBL" id="KAL2276895.1"/>
    </source>
</evidence>
<accession>A0ABR4E3B5</accession>
<feature type="compositionally biased region" description="Gly residues" evidence="1">
    <location>
        <begin position="439"/>
        <end position="450"/>
    </location>
</feature>
<dbReference type="EMBL" id="JBAWTH010000106">
    <property type="protein sequence ID" value="KAL2276895.1"/>
    <property type="molecule type" value="Genomic_DNA"/>
</dbReference>
<keyword evidence="3" id="KW-1185">Reference proteome</keyword>